<accession>A0ACB9NH07</accession>
<gene>
    <name evidence="1" type="ORF">L6164_013889</name>
</gene>
<name>A0ACB9NH07_BAUVA</name>
<comment type="caution">
    <text evidence="1">The sequence shown here is derived from an EMBL/GenBank/DDBJ whole genome shotgun (WGS) entry which is preliminary data.</text>
</comment>
<evidence type="ECO:0000313" key="1">
    <source>
        <dbReference type="EMBL" id="KAI4335222.1"/>
    </source>
</evidence>
<keyword evidence="2" id="KW-1185">Reference proteome</keyword>
<evidence type="ECO:0000313" key="2">
    <source>
        <dbReference type="Proteomes" id="UP000828941"/>
    </source>
</evidence>
<sequence length="343" mass="36982">MALAEIALILCGLAAINNQIAVARASIDIGVNYGRQGNDLPSPDNVIQMYKKYGIGKMRLFKPEPSVLQALRGSQIDLVLGIANEDLPNLAASLDATHSWFATNVEPYLNDIQFTFIVAGNEVVPGNLAQFVLPVMQNMQNILTGKGLAAVKVSTSVAVSTLGQSYPPSQGAFSEDSKETMQGILKFLAAQGTPLLINAYPYLAYTSDPQDISLDYALFTANGPIVHDGNLSYSNLFDAMVDGFFSAMEQLGISNVGVVVSESGWPSAGNGNFTTPELAATYNRNFMKHILSGDGTPKRPGSYIEGFVFAMFNENQKPAGVEQNWGLFYPDMQPVYQVFPLQG</sequence>
<organism evidence="1 2">
    <name type="scientific">Bauhinia variegata</name>
    <name type="common">Purple orchid tree</name>
    <name type="synonym">Phanera variegata</name>
    <dbReference type="NCBI Taxonomy" id="167791"/>
    <lineage>
        <taxon>Eukaryota</taxon>
        <taxon>Viridiplantae</taxon>
        <taxon>Streptophyta</taxon>
        <taxon>Embryophyta</taxon>
        <taxon>Tracheophyta</taxon>
        <taxon>Spermatophyta</taxon>
        <taxon>Magnoliopsida</taxon>
        <taxon>eudicotyledons</taxon>
        <taxon>Gunneridae</taxon>
        <taxon>Pentapetalae</taxon>
        <taxon>rosids</taxon>
        <taxon>fabids</taxon>
        <taxon>Fabales</taxon>
        <taxon>Fabaceae</taxon>
        <taxon>Cercidoideae</taxon>
        <taxon>Cercideae</taxon>
        <taxon>Bauhiniinae</taxon>
        <taxon>Bauhinia</taxon>
    </lineage>
</organism>
<dbReference type="EMBL" id="CM039431">
    <property type="protein sequence ID" value="KAI4335222.1"/>
    <property type="molecule type" value="Genomic_DNA"/>
</dbReference>
<proteinExistence type="predicted"/>
<reference evidence="1 2" key="1">
    <citation type="journal article" date="2022" name="DNA Res.">
        <title>Chromosomal-level genome assembly of the orchid tree Bauhinia variegata (Leguminosae; Cercidoideae) supports the allotetraploid origin hypothesis of Bauhinia.</title>
        <authorList>
            <person name="Zhong Y."/>
            <person name="Chen Y."/>
            <person name="Zheng D."/>
            <person name="Pang J."/>
            <person name="Liu Y."/>
            <person name="Luo S."/>
            <person name="Meng S."/>
            <person name="Qian L."/>
            <person name="Wei D."/>
            <person name="Dai S."/>
            <person name="Zhou R."/>
        </authorList>
    </citation>
    <scope>NUCLEOTIDE SEQUENCE [LARGE SCALE GENOMIC DNA]</scope>
    <source>
        <strain evidence="1">BV-YZ2020</strain>
    </source>
</reference>
<protein>
    <submittedName>
        <fullName evidence="1">Uncharacterized protein</fullName>
    </submittedName>
</protein>
<dbReference type="Proteomes" id="UP000828941">
    <property type="component" value="Chromosome 6"/>
</dbReference>